<dbReference type="InterPro" id="IPR003099">
    <property type="entry name" value="Prephen_DH"/>
</dbReference>
<dbReference type="Proteomes" id="UP000007382">
    <property type="component" value="Chromosome"/>
</dbReference>
<evidence type="ECO:0000256" key="2">
    <source>
        <dbReference type="SAM" id="MobiDB-lite"/>
    </source>
</evidence>
<dbReference type="InterPro" id="IPR050812">
    <property type="entry name" value="Preph/Arog_dehydrog"/>
</dbReference>
<dbReference type="GO" id="GO:0008977">
    <property type="term" value="F:prephenate dehydrogenase (NAD+) activity"/>
    <property type="evidence" value="ECO:0007669"/>
    <property type="project" value="InterPro"/>
</dbReference>
<protein>
    <submittedName>
        <fullName evidence="4">Putative prephenate dehydrogenase</fullName>
    </submittedName>
</protein>
<accession>I0IN79</accession>
<proteinExistence type="predicted"/>
<reference evidence="4 5" key="1">
    <citation type="journal article" date="2012" name="J. Bacteriol.">
        <title>Complete Genome Sequence of Leptospirillum ferrooxidans Strain C2-3, Isolated from a Fresh Volcanic Ash Deposit on the Island of Miyake, Japan.</title>
        <authorList>
            <person name="Fujimura R."/>
            <person name="Sato Y."/>
            <person name="Nishizawa T."/>
            <person name="Oshima K."/>
            <person name="Kim S.-W."/>
            <person name="Hattori M."/>
            <person name="Kamijo T."/>
            <person name="Ohta H."/>
        </authorList>
    </citation>
    <scope>NUCLEOTIDE SEQUENCE [LARGE SCALE GENOMIC DNA]</scope>
    <source>
        <strain evidence="4 5">C2-3</strain>
    </source>
</reference>
<organism evidence="4 5">
    <name type="scientific">Leptospirillum ferrooxidans (strain C2-3)</name>
    <dbReference type="NCBI Taxonomy" id="1162668"/>
    <lineage>
        <taxon>Bacteria</taxon>
        <taxon>Pseudomonadati</taxon>
        <taxon>Nitrospirota</taxon>
        <taxon>Nitrospiria</taxon>
        <taxon>Nitrospirales</taxon>
        <taxon>Nitrospiraceae</taxon>
        <taxon>Leptospirillum</taxon>
    </lineage>
</organism>
<dbReference type="SUPFAM" id="SSF48179">
    <property type="entry name" value="6-phosphogluconate dehydrogenase C-terminal domain-like"/>
    <property type="match status" value="1"/>
</dbReference>
<dbReference type="KEGG" id="lfc:LFE_1025"/>
<reference evidence="5" key="2">
    <citation type="submission" date="2012-03" db="EMBL/GenBank/DDBJ databases">
        <title>The complete genome sequence of the pioneer microbe on fresh volcanic deposit, Leptospirillum ferrooxidans strain C2-3.</title>
        <authorList>
            <person name="Fujimura R."/>
            <person name="Sato Y."/>
            <person name="Nishizawa T."/>
            <person name="Nanba K."/>
            <person name="Oshima K."/>
            <person name="Hattori M."/>
            <person name="Kamijo T."/>
            <person name="Ohta H."/>
        </authorList>
    </citation>
    <scope>NUCLEOTIDE SEQUENCE [LARGE SCALE GENOMIC DNA]</scope>
    <source>
        <strain evidence="5">C2-3</strain>
    </source>
</reference>
<dbReference type="Gene3D" id="3.40.50.720">
    <property type="entry name" value="NAD(P)-binding Rossmann-like Domain"/>
    <property type="match status" value="1"/>
</dbReference>
<evidence type="ECO:0000313" key="4">
    <source>
        <dbReference type="EMBL" id="BAM06728.1"/>
    </source>
</evidence>
<dbReference type="AlphaFoldDB" id="I0IN79"/>
<sequence>MKPARECRQLAILGVGLMGASIAAAQKRSFPDTVIVGSSISTIDGRVALEKGYIDRFTQNNKEAVLGADRVIVASPPSSIASILKEIAEMVPGIPVTDISSVKTPVYMDFRKNLQSCFKSYTSSHPMAGREESGAQGARANLFDGRSTFLVPFASPKTPPEGDWENFWLGLGCKGTFTVDPMEHDQILSLISHLPHVVSYAILELLNRTEERNHLTHFNWEEQKGGALTDMTRISHSHSGLWGEILAANQEFLLNDLSRLILILESWKKQIGNGSMEEISQKIESVQNHHQSLKKLAKKEKKESDAH</sequence>
<dbReference type="PATRIC" id="fig|1162668.3.peg.1187"/>
<evidence type="ECO:0000313" key="5">
    <source>
        <dbReference type="Proteomes" id="UP000007382"/>
    </source>
</evidence>
<name>I0IN79_LEPFC</name>
<dbReference type="GO" id="GO:0006571">
    <property type="term" value="P:tyrosine biosynthetic process"/>
    <property type="evidence" value="ECO:0007669"/>
    <property type="project" value="InterPro"/>
</dbReference>
<dbReference type="PANTHER" id="PTHR21363">
    <property type="entry name" value="PREPHENATE DEHYDROGENASE"/>
    <property type="match status" value="1"/>
</dbReference>
<dbReference type="InterPro" id="IPR046825">
    <property type="entry name" value="PDH_C"/>
</dbReference>
<gene>
    <name evidence="4" type="ordered locus">LFE_1025</name>
</gene>
<dbReference type="GO" id="GO:0070403">
    <property type="term" value="F:NAD+ binding"/>
    <property type="evidence" value="ECO:0007669"/>
    <property type="project" value="InterPro"/>
</dbReference>
<dbReference type="RefSeq" id="WP_014449219.1">
    <property type="nucleotide sequence ID" value="NC_017094.1"/>
</dbReference>
<dbReference type="HOGENOM" id="CLU_055968_2_0_0"/>
<dbReference type="InterPro" id="IPR046826">
    <property type="entry name" value="PDH_N"/>
</dbReference>
<feature type="domain" description="Prephenate/arogenate dehydrogenase" evidence="3">
    <location>
        <begin position="8"/>
        <end position="301"/>
    </location>
</feature>
<dbReference type="STRING" id="1162668.LFE_1025"/>
<dbReference type="EMBL" id="AP012342">
    <property type="protein sequence ID" value="BAM06728.1"/>
    <property type="molecule type" value="Genomic_DNA"/>
</dbReference>
<evidence type="ECO:0000259" key="3">
    <source>
        <dbReference type="PROSITE" id="PS51176"/>
    </source>
</evidence>
<keyword evidence="1" id="KW-0560">Oxidoreductase</keyword>
<dbReference type="PANTHER" id="PTHR21363:SF0">
    <property type="entry name" value="PREPHENATE DEHYDROGENASE [NADP(+)]"/>
    <property type="match status" value="1"/>
</dbReference>
<dbReference type="InterPro" id="IPR036291">
    <property type="entry name" value="NAD(P)-bd_dom_sf"/>
</dbReference>
<dbReference type="InterPro" id="IPR008927">
    <property type="entry name" value="6-PGluconate_DH-like_C_sf"/>
</dbReference>
<dbReference type="eggNOG" id="COG0287">
    <property type="taxonomic scope" value="Bacteria"/>
</dbReference>
<keyword evidence="5" id="KW-1185">Reference proteome</keyword>
<dbReference type="Pfam" id="PF02153">
    <property type="entry name" value="PDH_N"/>
    <property type="match status" value="1"/>
</dbReference>
<dbReference type="SUPFAM" id="SSF51735">
    <property type="entry name" value="NAD(P)-binding Rossmann-fold domains"/>
    <property type="match status" value="1"/>
</dbReference>
<feature type="region of interest" description="Disordered" evidence="2">
    <location>
        <begin position="282"/>
        <end position="307"/>
    </location>
</feature>
<dbReference type="GO" id="GO:0004665">
    <property type="term" value="F:prephenate dehydrogenase (NADP+) activity"/>
    <property type="evidence" value="ECO:0007669"/>
    <property type="project" value="InterPro"/>
</dbReference>
<dbReference type="Pfam" id="PF20463">
    <property type="entry name" value="PDH_C"/>
    <property type="match status" value="1"/>
</dbReference>
<dbReference type="PROSITE" id="PS51176">
    <property type="entry name" value="PDH_ADH"/>
    <property type="match status" value="1"/>
</dbReference>
<dbReference type="OrthoDB" id="9809920at2"/>
<evidence type="ECO:0000256" key="1">
    <source>
        <dbReference type="ARBA" id="ARBA00023002"/>
    </source>
</evidence>
<dbReference type="Gene3D" id="1.10.3660.10">
    <property type="entry name" value="6-phosphogluconate dehydrogenase C-terminal like domain"/>
    <property type="match status" value="1"/>
</dbReference>